<keyword evidence="7" id="KW-1185">Reference proteome</keyword>
<feature type="transmembrane region" description="Helical" evidence="5">
    <location>
        <begin position="170"/>
        <end position="197"/>
    </location>
</feature>
<keyword evidence="5" id="KW-1003">Cell membrane</keyword>
<keyword evidence="2 5" id="KW-0812">Transmembrane</keyword>
<dbReference type="InterPro" id="IPR002781">
    <property type="entry name" value="TM_pro_TauE-like"/>
</dbReference>
<reference evidence="6 7" key="1">
    <citation type="submission" date="2017-12" db="EMBL/GenBank/DDBJ databases">
        <title>Genomes of bacteria within cyanobacterial aggregates.</title>
        <authorList>
            <person name="Cai H."/>
        </authorList>
    </citation>
    <scope>NUCLEOTIDE SEQUENCE [LARGE SCALE GENOMIC DNA]</scope>
    <source>
        <strain evidence="6 7">TH16</strain>
    </source>
</reference>
<evidence type="ECO:0000256" key="2">
    <source>
        <dbReference type="ARBA" id="ARBA00022692"/>
    </source>
</evidence>
<dbReference type="OrthoDB" id="128686at2"/>
<dbReference type="Pfam" id="PF01925">
    <property type="entry name" value="TauE"/>
    <property type="match status" value="1"/>
</dbReference>
<dbReference type="PANTHER" id="PTHR31154:SF4">
    <property type="entry name" value="MEMBRANE TRANSPORTER PROTEIN"/>
    <property type="match status" value="1"/>
</dbReference>
<feature type="transmembrane region" description="Helical" evidence="5">
    <location>
        <begin position="209"/>
        <end position="227"/>
    </location>
</feature>
<feature type="transmembrane region" description="Helical" evidence="5">
    <location>
        <begin position="239"/>
        <end position="260"/>
    </location>
</feature>
<dbReference type="GO" id="GO:0005886">
    <property type="term" value="C:plasma membrane"/>
    <property type="evidence" value="ECO:0007669"/>
    <property type="project" value="UniProtKB-SubCell"/>
</dbReference>
<feature type="transmembrane region" description="Helical" evidence="5">
    <location>
        <begin position="291"/>
        <end position="311"/>
    </location>
</feature>
<name>A0A2K9NIU2_9PROT</name>
<evidence type="ECO:0000313" key="6">
    <source>
        <dbReference type="EMBL" id="AUN32225.1"/>
    </source>
</evidence>
<evidence type="ECO:0000256" key="3">
    <source>
        <dbReference type="ARBA" id="ARBA00022989"/>
    </source>
</evidence>
<dbReference type="AlphaFoldDB" id="A0A2K9NIU2"/>
<accession>A0A2K9NIU2</accession>
<organism evidence="6 7">
    <name type="scientific">Niveispirillum cyanobacteriorum</name>
    <dbReference type="NCBI Taxonomy" id="1612173"/>
    <lineage>
        <taxon>Bacteria</taxon>
        <taxon>Pseudomonadati</taxon>
        <taxon>Pseudomonadota</taxon>
        <taxon>Alphaproteobacteria</taxon>
        <taxon>Rhodospirillales</taxon>
        <taxon>Azospirillaceae</taxon>
        <taxon>Niveispirillum</taxon>
    </lineage>
</organism>
<protein>
    <recommendedName>
        <fullName evidence="5">Probable membrane transporter protein</fullName>
    </recommendedName>
</protein>
<gene>
    <name evidence="6" type="ORF">C0V82_17650</name>
</gene>
<comment type="similarity">
    <text evidence="5">Belongs to the 4-toluene sulfonate uptake permease (TSUP) (TC 2.A.102) family.</text>
</comment>
<feature type="transmembrane region" description="Helical" evidence="5">
    <location>
        <begin position="132"/>
        <end position="150"/>
    </location>
</feature>
<comment type="subcellular location">
    <subcellularLocation>
        <location evidence="5">Cell membrane</location>
        <topology evidence="5">Multi-pass membrane protein</topology>
    </subcellularLocation>
    <subcellularLocation>
        <location evidence="1">Membrane</location>
        <topology evidence="1">Multi-pass membrane protein</topology>
    </subcellularLocation>
</comment>
<evidence type="ECO:0000256" key="4">
    <source>
        <dbReference type="ARBA" id="ARBA00023136"/>
    </source>
</evidence>
<evidence type="ECO:0000256" key="1">
    <source>
        <dbReference type="ARBA" id="ARBA00004141"/>
    </source>
</evidence>
<keyword evidence="4 5" id="KW-0472">Membrane</keyword>
<dbReference type="PANTHER" id="PTHR31154">
    <property type="entry name" value="MEMBRANE TRANSPORTER PROTEIN"/>
    <property type="match status" value="1"/>
</dbReference>
<keyword evidence="3 5" id="KW-1133">Transmembrane helix</keyword>
<feature type="transmembrane region" description="Helical" evidence="5">
    <location>
        <begin position="107"/>
        <end position="125"/>
    </location>
</feature>
<dbReference type="Proteomes" id="UP000234752">
    <property type="component" value="Chromosome eg_2"/>
</dbReference>
<evidence type="ECO:0000313" key="7">
    <source>
        <dbReference type="Proteomes" id="UP000234752"/>
    </source>
</evidence>
<dbReference type="RefSeq" id="WP_102113770.1">
    <property type="nucleotide sequence ID" value="NZ_BMGN01000006.1"/>
</dbReference>
<dbReference type="KEGG" id="ncb:C0V82_17650"/>
<evidence type="ECO:0000256" key="5">
    <source>
        <dbReference type="RuleBase" id="RU363041"/>
    </source>
</evidence>
<feature type="transmembrane region" description="Helical" evidence="5">
    <location>
        <begin position="7"/>
        <end position="25"/>
    </location>
</feature>
<feature type="transmembrane region" description="Helical" evidence="5">
    <location>
        <begin position="37"/>
        <end position="65"/>
    </location>
</feature>
<proteinExistence type="inferred from homology"/>
<sequence>MFQSRIFTGWFVGMFGLWLILFTAFNDLGFLAGHWYYPAIMVLGAFVAGLTPEGGGAVAFPVLNIFLSVDRTMARDFSLMIQSIGMTSASIFILSHKDNVIRDYKPLLAFIPVCFVGFVAGMLLLQSLPVYIIQALFLSLITTFAIAYVWSDHRGDRPRLETAGWRDHALLGLVLIVGGLCASLFGTGADIVIYTLLVTRFRIKEKVATHMSIILMAAISILGYAYRHFHDAGLTEYQVRTWLCAYPVVLFMAPFGAYILAKINVEWMLRGVVLLNIGQLAYFNLNNPSLAKVIWSAIFCAILMTIFSLSLSRLTRRRSEKAAVEKTAAQEA</sequence>
<dbReference type="EMBL" id="CP025612">
    <property type="protein sequence ID" value="AUN32225.1"/>
    <property type="molecule type" value="Genomic_DNA"/>
</dbReference>